<comment type="similarity">
    <text evidence="3 12 14">Belongs to the 6-phosphogluconate dehydrogenase family.</text>
</comment>
<feature type="binding site" description="in other chain" evidence="13">
    <location>
        <position position="193"/>
    </location>
    <ligand>
        <name>substrate</name>
        <note>ligand shared between dimeric partners</note>
    </ligand>
</feature>
<evidence type="ECO:0000256" key="10">
    <source>
        <dbReference type="ARBA" id="ARBA00023126"/>
    </source>
</evidence>
<comment type="pathway">
    <text evidence="2 12 14">Carbohydrate degradation; pentose phosphate pathway; D-ribulose 5-phosphate from D-glucose 6-phosphate (oxidative stage): step 3/3.</text>
</comment>
<evidence type="ECO:0000256" key="11">
    <source>
        <dbReference type="ARBA" id="ARBA00048640"/>
    </source>
</evidence>
<dbReference type="PROSITE" id="PS00461">
    <property type="entry name" value="6PGD"/>
    <property type="match status" value="1"/>
</dbReference>
<evidence type="ECO:0000256" key="9">
    <source>
        <dbReference type="ARBA" id="ARBA00023064"/>
    </source>
</evidence>
<evidence type="ECO:0000256" key="5">
    <source>
        <dbReference type="ARBA" id="ARBA00013011"/>
    </source>
</evidence>
<keyword evidence="17" id="KW-1185">Reference proteome</keyword>
<comment type="catalytic activity">
    <reaction evidence="11 12 14">
        <text>6-phospho-D-gluconate + NADP(+) = D-ribulose 5-phosphate + CO2 + NADPH</text>
        <dbReference type="Rhea" id="RHEA:10116"/>
        <dbReference type="ChEBI" id="CHEBI:16526"/>
        <dbReference type="ChEBI" id="CHEBI:57783"/>
        <dbReference type="ChEBI" id="CHEBI:58121"/>
        <dbReference type="ChEBI" id="CHEBI:58349"/>
        <dbReference type="ChEBI" id="CHEBI:58759"/>
        <dbReference type="EC" id="1.1.1.44"/>
    </reaction>
</comment>
<evidence type="ECO:0000256" key="6">
    <source>
        <dbReference type="ARBA" id="ARBA00018193"/>
    </source>
</evidence>
<keyword evidence="9 14" id="KW-0311">Gluconate utilization</keyword>
<dbReference type="Gene3D" id="3.40.50.720">
    <property type="entry name" value="NAD(P)-binding Rossmann-like Domain"/>
    <property type="match status" value="1"/>
</dbReference>
<keyword evidence="10 12" id="KW-0570">Pentose shunt</keyword>
<comment type="subunit">
    <text evidence="4 12">Homodimer.</text>
</comment>
<dbReference type="FunFam" id="1.10.1040.10:FF:000032">
    <property type="entry name" value="6-phosphogluconate dehydrogenase, decarboxylating"/>
    <property type="match status" value="1"/>
</dbReference>
<dbReference type="InterPro" id="IPR006184">
    <property type="entry name" value="6PGdom_BS"/>
</dbReference>
<dbReference type="Pfam" id="PF03446">
    <property type="entry name" value="NAD_binding_2"/>
    <property type="match status" value="1"/>
</dbReference>
<dbReference type="InterPro" id="IPR006183">
    <property type="entry name" value="Pgluconate_DH"/>
</dbReference>
<dbReference type="FunFam" id="1.20.5.320:FF:000018">
    <property type="entry name" value="6-phosphogluconate dehydrogenase, decarboxylating"/>
    <property type="match status" value="1"/>
</dbReference>
<reference evidence="16" key="1">
    <citation type="submission" date="2021-11" db="EMBL/GenBank/DDBJ databases">
        <authorList>
            <person name="Schell T."/>
        </authorList>
    </citation>
    <scope>NUCLEOTIDE SEQUENCE</scope>
    <source>
        <strain evidence="16">M5</strain>
    </source>
</reference>
<dbReference type="EMBL" id="CAKKLH010000325">
    <property type="protein sequence ID" value="CAH0112364.1"/>
    <property type="molecule type" value="Genomic_DNA"/>
</dbReference>
<keyword evidence="7 12" id="KW-0521">NADP</keyword>
<dbReference type="GO" id="GO:0019521">
    <property type="term" value="P:D-gluconate metabolic process"/>
    <property type="evidence" value="ECO:0007669"/>
    <property type="project" value="UniProtKB-KW"/>
</dbReference>
<dbReference type="PRINTS" id="PR00076">
    <property type="entry name" value="6PGDHDRGNASE"/>
</dbReference>
<evidence type="ECO:0000256" key="1">
    <source>
        <dbReference type="ARBA" id="ARBA00002526"/>
    </source>
</evidence>
<accession>A0A8J2WUR8</accession>
<dbReference type="InterPro" id="IPR036291">
    <property type="entry name" value="NAD(P)-bd_dom_sf"/>
</dbReference>
<dbReference type="SMART" id="SM01350">
    <property type="entry name" value="6PGD"/>
    <property type="match status" value="1"/>
</dbReference>
<dbReference type="InterPro" id="IPR008927">
    <property type="entry name" value="6-PGluconate_DH-like_C_sf"/>
</dbReference>
<keyword evidence="8 12" id="KW-0560">Oxidoreductase</keyword>
<feature type="binding site" evidence="13">
    <location>
        <position position="449"/>
    </location>
    <ligand>
        <name>substrate</name>
        <note>ligand shared between dimeric partners</note>
    </ligand>
</feature>
<evidence type="ECO:0000313" key="17">
    <source>
        <dbReference type="Proteomes" id="UP000789390"/>
    </source>
</evidence>
<dbReference type="GO" id="GO:0004616">
    <property type="term" value="F:phosphogluconate dehydrogenase (decarboxylating) activity"/>
    <property type="evidence" value="ECO:0007669"/>
    <property type="project" value="UniProtKB-EC"/>
</dbReference>
<feature type="binding site" description="in other chain" evidence="13">
    <location>
        <begin position="123"/>
        <end position="125"/>
    </location>
    <ligand>
        <name>substrate</name>
        <note>ligand shared between dimeric partners</note>
    </ligand>
</feature>
<dbReference type="Gene3D" id="1.10.1040.10">
    <property type="entry name" value="N-(1-d-carboxylethyl)-l-norvaline Dehydrogenase, domain 2"/>
    <property type="match status" value="1"/>
</dbReference>
<feature type="binding site" evidence="13">
    <location>
        <position position="455"/>
    </location>
    <ligand>
        <name>substrate</name>
        <note>ligand shared between dimeric partners</note>
    </ligand>
</feature>
<feature type="binding site" description="in other chain" evidence="13">
    <location>
        <position position="262"/>
    </location>
    <ligand>
        <name>substrate</name>
        <note>ligand shared between dimeric partners</note>
    </ligand>
</feature>
<dbReference type="PANTHER" id="PTHR11811">
    <property type="entry name" value="6-PHOSPHOGLUCONATE DEHYDROGENASE"/>
    <property type="match status" value="1"/>
</dbReference>
<dbReference type="NCBIfam" id="TIGR00873">
    <property type="entry name" value="gnd"/>
    <property type="match status" value="1"/>
</dbReference>
<dbReference type="Proteomes" id="UP000789390">
    <property type="component" value="Unassembled WGS sequence"/>
</dbReference>
<dbReference type="AlphaFoldDB" id="A0A8J2WUR8"/>
<dbReference type="OrthoDB" id="434986at2759"/>
<dbReference type="UniPathway" id="UPA00115">
    <property type="reaction ID" value="UER00410"/>
</dbReference>
<feature type="binding site" description="in other chain" evidence="13">
    <location>
        <position position="289"/>
    </location>
    <ligand>
        <name>substrate</name>
        <note>ligand shared between dimeric partners</note>
    </ligand>
</feature>
<dbReference type="EC" id="1.1.1.44" evidence="5 12"/>
<evidence type="ECO:0000256" key="3">
    <source>
        <dbReference type="ARBA" id="ARBA00008419"/>
    </source>
</evidence>
<feature type="domain" description="6-phosphogluconate dehydrogenase C-terminal" evidence="15">
    <location>
        <begin position="181"/>
        <end position="472"/>
    </location>
</feature>
<evidence type="ECO:0000256" key="8">
    <source>
        <dbReference type="ARBA" id="ARBA00023002"/>
    </source>
</evidence>
<comment type="function">
    <text evidence="1 12">Catalyzes the oxidative decarboxylation of 6-phosphogluconate to ribulose 5-phosphate and CO(2), with concomitant reduction of NADP to NADPH.</text>
</comment>
<sequence>MGRNLVLNLVDNGFRVSVYNRTTPQERLLQEFIEKDVKDLVNAKKVVGSFDISSFVRTIKNPRRILLMISAGQPVDSVIDELTPLLDQGDIIMDGGNSEQSDTTRRYRRLHHMGLHFMGIGVSGGEEGARHGPSIMPGGSLEGWLNTKDILQFEFLIKLLQSCSWIGLDITGNPTSSAGAGHFVKTVHNGIGYADMQLLAEAYHLMRDVLNMSPTDIAEAFDNWNADNLEWRLLENTAEILRFKDQFGDHLVDKIRDAAAQKGTGKWAVIEAMNAGVPANMITESVSARFISALKDDRVTASTQLIGPNHHKFEGNLVTMVDDIRKAVQASKIILYAQGFMLLQESLPRLFGCHLNCADLAQMWRGGCVIRSTFLDHVKSAFILNPQLKNLMMDEYFIRALADYQLAWRRVLVTAINHGIPTPAFSAALSYYDSFRCPRLPANLLQAQRDFYGAHTFELLEQPGVFHHNDWKRGSKPP</sequence>
<evidence type="ECO:0000256" key="13">
    <source>
        <dbReference type="PIRSR" id="PIRSR000109-2"/>
    </source>
</evidence>
<comment type="caution">
    <text evidence="16">The sequence shown here is derived from an EMBL/GenBank/DDBJ whole genome shotgun (WGS) entry which is preliminary data.</text>
</comment>
<dbReference type="NCBIfam" id="NF006765">
    <property type="entry name" value="PRK09287.1"/>
    <property type="match status" value="1"/>
</dbReference>
<name>A0A8J2WUR8_9CRUS</name>
<dbReference type="SUPFAM" id="SSF51735">
    <property type="entry name" value="NAD(P)-binding Rossmann-fold domains"/>
    <property type="match status" value="1"/>
</dbReference>
<dbReference type="Gene3D" id="1.20.5.320">
    <property type="entry name" value="6-Phosphogluconate Dehydrogenase, domain 3"/>
    <property type="match status" value="1"/>
</dbReference>
<evidence type="ECO:0000256" key="7">
    <source>
        <dbReference type="ARBA" id="ARBA00022857"/>
    </source>
</evidence>
<dbReference type="SUPFAM" id="SSF48179">
    <property type="entry name" value="6-phosphogluconate dehydrogenase C-terminal domain-like"/>
    <property type="match status" value="1"/>
</dbReference>
<evidence type="ECO:0000256" key="4">
    <source>
        <dbReference type="ARBA" id="ARBA00011738"/>
    </source>
</evidence>
<evidence type="ECO:0000256" key="14">
    <source>
        <dbReference type="RuleBase" id="RU000485"/>
    </source>
</evidence>
<dbReference type="GO" id="GO:0050661">
    <property type="term" value="F:NADP binding"/>
    <property type="evidence" value="ECO:0007669"/>
    <property type="project" value="InterPro"/>
</dbReference>
<evidence type="ECO:0000259" key="15">
    <source>
        <dbReference type="SMART" id="SM01350"/>
    </source>
</evidence>
<feature type="binding site" description="in other chain" evidence="13">
    <location>
        <begin position="188"/>
        <end position="189"/>
    </location>
    <ligand>
        <name>substrate</name>
        <note>ligand shared between dimeric partners</note>
    </ligand>
</feature>
<dbReference type="InterPro" id="IPR013328">
    <property type="entry name" value="6PGD_dom2"/>
</dbReference>
<gene>
    <name evidence="16" type="ORF">DGAL_LOCUS16079</name>
</gene>
<evidence type="ECO:0000256" key="12">
    <source>
        <dbReference type="PIRNR" id="PIRNR000109"/>
    </source>
</evidence>
<dbReference type="Pfam" id="PF00393">
    <property type="entry name" value="6PGD"/>
    <property type="match status" value="1"/>
</dbReference>
<organism evidence="16 17">
    <name type="scientific">Daphnia galeata</name>
    <dbReference type="NCBI Taxonomy" id="27404"/>
    <lineage>
        <taxon>Eukaryota</taxon>
        <taxon>Metazoa</taxon>
        <taxon>Ecdysozoa</taxon>
        <taxon>Arthropoda</taxon>
        <taxon>Crustacea</taxon>
        <taxon>Branchiopoda</taxon>
        <taxon>Diplostraca</taxon>
        <taxon>Cladocera</taxon>
        <taxon>Anomopoda</taxon>
        <taxon>Daphniidae</taxon>
        <taxon>Daphnia</taxon>
    </lineage>
</organism>
<protein>
    <recommendedName>
        <fullName evidence="6 12">6-phosphogluconate dehydrogenase, decarboxylating</fullName>
        <ecNumber evidence="5 12">1.1.1.44</ecNumber>
    </recommendedName>
</protein>
<dbReference type="InterPro" id="IPR006114">
    <property type="entry name" value="6PGDH_C"/>
</dbReference>
<dbReference type="GO" id="GO:0006098">
    <property type="term" value="P:pentose-phosphate shunt"/>
    <property type="evidence" value="ECO:0007669"/>
    <property type="project" value="UniProtKB-UniPathway"/>
</dbReference>
<proteinExistence type="inferred from homology"/>
<dbReference type="InterPro" id="IPR006113">
    <property type="entry name" value="6PGDH_Gnd/GntZ"/>
</dbReference>
<dbReference type="InterPro" id="IPR006115">
    <property type="entry name" value="6PGDH_NADP-bd"/>
</dbReference>
<dbReference type="PIRSF" id="PIRSF000109">
    <property type="entry name" value="6PGD"/>
    <property type="match status" value="1"/>
</dbReference>
<evidence type="ECO:0000256" key="2">
    <source>
        <dbReference type="ARBA" id="ARBA00004874"/>
    </source>
</evidence>
<evidence type="ECO:0000313" key="16">
    <source>
        <dbReference type="EMBL" id="CAH0112364.1"/>
    </source>
</evidence>
<feature type="binding site" description="in other chain" evidence="13">
    <location>
        <position position="97"/>
    </location>
    <ligand>
        <name>substrate</name>
        <note>ligand shared between dimeric partners</note>
    </ligand>
</feature>